<reference evidence="2 3" key="1">
    <citation type="submission" date="2021-01" db="EMBL/GenBank/DDBJ databases">
        <title>Whole genome shotgun sequence of Actinoplanes couchii NBRC 106145.</title>
        <authorList>
            <person name="Komaki H."/>
            <person name="Tamura T."/>
        </authorList>
    </citation>
    <scope>NUCLEOTIDE SEQUENCE [LARGE SCALE GENOMIC DNA]</scope>
    <source>
        <strain evidence="2 3">NBRC 106145</strain>
    </source>
</reference>
<dbReference type="EMBL" id="BOMG01000060">
    <property type="protein sequence ID" value="GID56588.1"/>
    <property type="molecule type" value="Genomic_DNA"/>
</dbReference>
<name>A0ABQ3XDM6_9ACTN</name>
<comment type="caution">
    <text evidence="2">The sequence shown here is derived from an EMBL/GenBank/DDBJ whole genome shotgun (WGS) entry which is preliminary data.</text>
</comment>
<protein>
    <submittedName>
        <fullName evidence="2">Uncharacterized protein</fullName>
    </submittedName>
</protein>
<evidence type="ECO:0000313" key="2">
    <source>
        <dbReference type="EMBL" id="GID56588.1"/>
    </source>
</evidence>
<feature type="region of interest" description="Disordered" evidence="1">
    <location>
        <begin position="19"/>
        <end position="79"/>
    </location>
</feature>
<organism evidence="2 3">
    <name type="scientific">Actinoplanes couchii</name>
    <dbReference type="NCBI Taxonomy" id="403638"/>
    <lineage>
        <taxon>Bacteria</taxon>
        <taxon>Bacillati</taxon>
        <taxon>Actinomycetota</taxon>
        <taxon>Actinomycetes</taxon>
        <taxon>Micromonosporales</taxon>
        <taxon>Micromonosporaceae</taxon>
        <taxon>Actinoplanes</taxon>
    </lineage>
</organism>
<evidence type="ECO:0000313" key="3">
    <source>
        <dbReference type="Proteomes" id="UP000612282"/>
    </source>
</evidence>
<proteinExistence type="predicted"/>
<sequence length="79" mass="8263">MFETDGRAEVGDARILVGRLTRKGLPGTLPHRLQSPVHPEDPVHDGSLTGAENPETPHAAPLIDSGEPSPGQEPVAPVS</sequence>
<keyword evidence="3" id="KW-1185">Reference proteome</keyword>
<gene>
    <name evidence="2" type="ORF">Aco03nite_049920</name>
</gene>
<evidence type="ECO:0000256" key="1">
    <source>
        <dbReference type="SAM" id="MobiDB-lite"/>
    </source>
</evidence>
<dbReference type="Proteomes" id="UP000612282">
    <property type="component" value="Unassembled WGS sequence"/>
</dbReference>
<accession>A0ABQ3XDM6</accession>